<evidence type="ECO:0000313" key="5">
    <source>
        <dbReference type="Proteomes" id="UP000811246"/>
    </source>
</evidence>
<feature type="region of interest" description="Disordered" evidence="1">
    <location>
        <begin position="375"/>
        <end position="394"/>
    </location>
</feature>
<feature type="region of interest" description="Disordered" evidence="1">
    <location>
        <begin position="403"/>
        <end position="428"/>
    </location>
</feature>
<dbReference type="EMBL" id="CM031838">
    <property type="protein sequence ID" value="KAG6677577.1"/>
    <property type="molecule type" value="Genomic_DNA"/>
</dbReference>
<feature type="transmembrane region" description="Helical" evidence="2">
    <location>
        <begin position="804"/>
        <end position="822"/>
    </location>
</feature>
<feature type="domain" description="PGG" evidence="3">
    <location>
        <begin position="683"/>
        <end position="795"/>
    </location>
</feature>
<feature type="region of interest" description="Disordered" evidence="1">
    <location>
        <begin position="440"/>
        <end position="461"/>
    </location>
</feature>
<feature type="transmembrane region" description="Helical" evidence="2">
    <location>
        <begin position="688"/>
        <end position="708"/>
    </location>
</feature>
<organism evidence="4 5">
    <name type="scientific">Carya illinoinensis</name>
    <name type="common">Pecan</name>
    <dbReference type="NCBI Taxonomy" id="32201"/>
    <lineage>
        <taxon>Eukaryota</taxon>
        <taxon>Viridiplantae</taxon>
        <taxon>Streptophyta</taxon>
        <taxon>Embryophyta</taxon>
        <taxon>Tracheophyta</taxon>
        <taxon>Spermatophyta</taxon>
        <taxon>Magnoliopsida</taxon>
        <taxon>eudicotyledons</taxon>
        <taxon>Gunneridae</taxon>
        <taxon>Pentapetalae</taxon>
        <taxon>rosids</taxon>
        <taxon>fabids</taxon>
        <taxon>Fagales</taxon>
        <taxon>Juglandaceae</taxon>
        <taxon>Carya</taxon>
    </lineage>
</organism>
<dbReference type="Proteomes" id="UP000811246">
    <property type="component" value="Chromosome 14"/>
</dbReference>
<reference evidence="4" key="1">
    <citation type="submission" date="2021-01" db="EMBL/GenBank/DDBJ databases">
        <authorList>
            <person name="Lovell J.T."/>
            <person name="Bentley N."/>
            <person name="Bhattarai G."/>
            <person name="Jenkins J.W."/>
            <person name="Sreedasyam A."/>
            <person name="Alarcon Y."/>
            <person name="Bock C."/>
            <person name="Boston L."/>
            <person name="Carlson J."/>
            <person name="Cervantes K."/>
            <person name="Clermont K."/>
            <person name="Krom N."/>
            <person name="Kubenka K."/>
            <person name="Mamidi S."/>
            <person name="Mattison C."/>
            <person name="Monteros M."/>
            <person name="Pisani C."/>
            <person name="Plott C."/>
            <person name="Rajasekar S."/>
            <person name="Rhein H.S."/>
            <person name="Rohla C."/>
            <person name="Song M."/>
            <person name="Hilaire R.S."/>
            <person name="Shu S."/>
            <person name="Wells L."/>
            <person name="Wang X."/>
            <person name="Webber J."/>
            <person name="Heerema R.J."/>
            <person name="Klein P."/>
            <person name="Conner P."/>
            <person name="Grauke L."/>
            <person name="Grimwood J."/>
            <person name="Schmutz J."/>
            <person name="Randall J.J."/>
        </authorList>
    </citation>
    <scope>NUCLEOTIDE SEQUENCE</scope>
    <source>
        <tissue evidence="4">Leaf</tissue>
    </source>
</reference>
<feature type="transmembrane region" description="Helical" evidence="2">
    <location>
        <begin position="773"/>
        <end position="798"/>
    </location>
</feature>
<dbReference type="InterPro" id="IPR026961">
    <property type="entry name" value="PGG_dom"/>
</dbReference>
<accession>A0A922D3J7</accession>
<evidence type="ECO:0000313" key="4">
    <source>
        <dbReference type="EMBL" id="KAG6677577.1"/>
    </source>
</evidence>
<dbReference type="PANTHER" id="PTHR24177">
    <property type="entry name" value="CASKIN"/>
    <property type="match status" value="1"/>
</dbReference>
<keyword evidence="2" id="KW-1133">Transmembrane helix</keyword>
<evidence type="ECO:0000256" key="1">
    <source>
        <dbReference type="SAM" id="MobiDB-lite"/>
    </source>
</evidence>
<feature type="compositionally biased region" description="Polar residues" evidence="1">
    <location>
        <begin position="334"/>
        <end position="352"/>
    </location>
</feature>
<sequence length="850" mass="94978">MGTREENMNRNEELFERLHKAVRDNKLNDIKDIRKSHPNDEPWNQIITDKDETVLHIAVANGREHIVKELVGYMSARSLEMKDSDGYTALTTAAVLGNWPMVNCMLDKNSDLISTRVTEGNNLPVVMAIDFGQIEMARRLYYHYRIPDKEWIPEYDDRNGATLLTCAIYAGTLDIALDLIKRSPRLALAIDNYEESPILALASMRQFFPSGNQLGFWKQPIYSRLSAPPTSDEACLKRVSNGEQCQSNQEYQSNILGLSAPPTNDEARLNVSNGEQCQSNQEDQSNISGLSAPPTNDEARLNISNVEQCLSNQEDQSNISGLSTPPTNDEARLNVSNGEQCQSNQEDQSNILGLSAPPTNDEAHLNISNGEQCLSNQEEQSNISGLSAPPTNDEARLNISNEEQCQSNQEDQSNISGLSAPPTNDEARLNVSNGEICQSNQEDQNNISGMDIPSATPTSDEALFNVSNGKQCQSNQENQNNISVPSATCCYLGSRVLDFLGITQLYGTKKIHVQSNELLSQMCHVISESNTKQLVDGLVCTAICRAAENGIVEFVYEMLNTNRTLILWAQDENGRNILMLGVLHRQEKIFSILYRLDGNMSRYLTCLADKYGNNMLHMAGMIEDSTRINQIPGAALQMQRELQWFKEVERIVRPKAKENKNKDGLTPQQLFTKNHADMKEKGEKWMKNTATSCTLVGILIVTIMFPAVFSFQGDNNQSMGLPKSLNNFLFNVFIISNALSLFSSSTSVLMFLGILTSRYSEEDFLEYLPRQMIIGLLTLFCSIATMMITFSSALLIILHERLRIAIPLICLASVPVSFFVWIQFPILKDMIISTYGPGIFNKKMKSTKLI</sequence>
<feature type="compositionally biased region" description="Polar residues" evidence="1">
    <location>
        <begin position="275"/>
        <end position="289"/>
    </location>
</feature>
<keyword evidence="2" id="KW-0472">Membrane</keyword>
<proteinExistence type="predicted"/>
<dbReference type="PANTHER" id="PTHR24177:SF329">
    <property type="entry name" value="ANKYRIN REPEAT PROTEIN"/>
    <property type="match status" value="1"/>
</dbReference>
<gene>
    <name evidence="4" type="ORF">I3842_14G034600</name>
</gene>
<feature type="compositionally biased region" description="Polar residues" evidence="1">
    <location>
        <begin position="312"/>
        <end position="327"/>
    </location>
</feature>
<keyword evidence="2" id="KW-0812">Transmembrane</keyword>
<protein>
    <recommendedName>
        <fullName evidence="3">PGG domain-containing protein</fullName>
    </recommendedName>
</protein>
<dbReference type="Pfam" id="PF13962">
    <property type="entry name" value="PGG"/>
    <property type="match status" value="1"/>
</dbReference>
<feature type="compositionally biased region" description="Polar residues" evidence="1">
    <location>
        <begin position="403"/>
        <end position="417"/>
    </location>
</feature>
<dbReference type="SMART" id="SM00248">
    <property type="entry name" value="ANK"/>
    <property type="match status" value="5"/>
</dbReference>
<feature type="compositionally biased region" description="Polar residues" evidence="1">
    <location>
        <begin position="375"/>
        <end position="385"/>
    </location>
</feature>
<dbReference type="Pfam" id="PF12796">
    <property type="entry name" value="Ank_2"/>
    <property type="match status" value="1"/>
</dbReference>
<dbReference type="GO" id="GO:0016020">
    <property type="term" value="C:membrane"/>
    <property type="evidence" value="ECO:0007669"/>
    <property type="project" value="TreeGrafter"/>
</dbReference>
<dbReference type="InterPro" id="IPR002110">
    <property type="entry name" value="Ankyrin_rpt"/>
</dbReference>
<evidence type="ECO:0000256" key="2">
    <source>
        <dbReference type="SAM" id="Phobius"/>
    </source>
</evidence>
<evidence type="ECO:0000259" key="3">
    <source>
        <dbReference type="Pfam" id="PF13962"/>
    </source>
</evidence>
<comment type="caution">
    <text evidence="4">The sequence shown here is derived from an EMBL/GenBank/DDBJ whole genome shotgun (WGS) entry which is preliminary data.</text>
</comment>
<name>A0A922D3J7_CARIL</name>
<feature type="region of interest" description="Disordered" evidence="1">
    <location>
        <begin position="312"/>
        <end position="366"/>
    </location>
</feature>
<feature type="transmembrane region" description="Helical" evidence="2">
    <location>
        <begin position="728"/>
        <end position="752"/>
    </location>
</feature>
<feature type="region of interest" description="Disordered" evidence="1">
    <location>
        <begin position="275"/>
        <end position="298"/>
    </location>
</feature>
<dbReference type="AlphaFoldDB" id="A0A922D3J7"/>